<feature type="domain" description="AAA+ ATPase" evidence="9">
    <location>
        <begin position="79"/>
        <end position="222"/>
    </location>
</feature>
<evidence type="ECO:0000313" key="11">
    <source>
        <dbReference type="Proteomes" id="UP000315589"/>
    </source>
</evidence>
<evidence type="ECO:0000256" key="5">
    <source>
        <dbReference type="ARBA" id="ARBA00022840"/>
    </source>
</evidence>
<dbReference type="Proteomes" id="UP000315589">
    <property type="component" value="Unassembled WGS sequence"/>
</dbReference>
<accession>A0A554LLU1</accession>
<evidence type="ECO:0000313" key="10">
    <source>
        <dbReference type="EMBL" id="TSC93609.1"/>
    </source>
</evidence>
<dbReference type="InterPro" id="IPR001270">
    <property type="entry name" value="ClpA/B"/>
</dbReference>
<sequence length="537" mass="60179">MRDIVKLYLQIRISKSEIRNKFKILNGKNQKDFEFRASNFEFYKIMALYHTYRPQIFADVIGQDHIVSVLTNAIKNKNISHAYLFCGPRGLGKTTLARILAKTINCENPRSSEPCDQCSSCQQISSGSSIDVIEIDAASNRGIDEIRELREKARFSSSSANKKKVFIIDEVHMLTKEAFNALLKILEEPPNHVIFILATTEAHKVPATILSRVQRHDFKRPSVDTISKHLQKISGAEKIRIDENGARTIAKLADGSFRDAIMLLDQLQSIAANEVLSSENILKNLGLARLSLVHQFIELLEKNDTQKLFQIVEKLDQDGVDMTHFGKNLIEALSEKLKSTLDQKYLSWINIFLHAIEQIKYSPIAALPIEIAIYKISETSAISSEVLDMTSAEALNSAKSAGDDKVLDMPSAISAKVPKSDSAKSAESSESAMVLAIDSNIWQKIIAQVKIDNAPLSAILETSVLKSAKDDTLNVAVRFKFHKDKIDISKNRQLIENAIEKMTGKNWILNCEIDPEIVKVENSKKEEELAKIAEEIF</sequence>
<evidence type="ECO:0000256" key="6">
    <source>
        <dbReference type="ARBA" id="ARBA00022932"/>
    </source>
</evidence>
<keyword evidence="3 8" id="KW-0547">Nucleotide-binding</keyword>
<dbReference type="Pfam" id="PF13177">
    <property type="entry name" value="DNA_pol3_delta2"/>
    <property type="match status" value="1"/>
</dbReference>
<reference evidence="10 11" key="1">
    <citation type="submission" date="2017-07" db="EMBL/GenBank/DDBJ databases">
        <title>Mechanisms for carbon and nitrogen cycling indicate functional differentiation within the Candidate Phyla Radiation.</title>
        <authorList>
            <person name="Danczak R.E."/>
            <person name="Johnston M.D."/>
            <person name="Kenah C."/>
            <person name="Slattery M."/>
            <person name="Wrighton K.C."/>
            <person name="Wilkins M.J."/>
        </authorList>
    </citation>
    <scope>NUCLEOTIDE SEQUENCE [LARGE SCALE GENOMIC DNA]</scope>
    <source>
        <strain evidence="10">Licking1014_85</strain>
    </source>
</reference>
<evidence type="ECO:0000256" key="4">
    <source>
        <dbReference type="ARBA" id="ARBA00022833"/>
    </source>
</evidence>
<dbReference type="GO" id="GO:0005524">
    <property type="term" value="F:ATP binding"/>
    <property type="evidence" value="ECO:0007669"/>
    <property type="project" value="UniProtKB-KW"/>
</dbReference>
<keyword evidence="8" id="KW-0235">DNA replication</keyword>
<protein>
    <recommendedName>
        <fullName evidence="8">DNA polymerase III subunit gamma/tau</fullName>
        <ecNumber evidence="8">2.7.7.7</ecNumber>
    </recommendedName>
</protein>
<dbReference type="NCBIfam" id="TIGR02397">
    <property type="entry name" value="dnaX_nterm"/>
    <property type="match status" value="1"/>
</dbReference>
<keyword evidence="4" id="KW-0862">Zinc</keyword>
<dbReference type="SUPFAM" id="SSF52540">
    <property type="entry name" value="P-loop containing nucleoside triphosphate hydrolases"/>
    <property type="match status" value="1"/>
</dbReference>
<keyword evidence="8" id="KW-0548">Nucleotidyltransferase</keyword>
<gene>
    <name evidence="8" type="primary">dnaX</name>
    <name evidence="10" type="ORF">CEN91_191</name>
</gene>
<dbReference type="InterPro" id="IPR012763">
    <property type="entry name" value="DNA_pol_III_sug/sutau_N"/>
</dbReference>
<dbReference type="Gene3D" id="3.40.50.300">
    <property type="entry name" value="P-loop containing nucleotide triphosphate hydrolases"/>
    <property type="match status" value="1"/>
</dbReference>
<dbReference type="SMART" id="SM00382">
    <property type="entry name" value="AAA"/>
    <property type="match status" value="1"/>
</dbReference>
<comment type="function">
    <text evidence="8">DNA polymerase III is a complex, multichain enzyme responsible for most of the replicative synthesis in bacteria. This DNA polymerase also exhibits 3' to 5' exonuclease activity.</text>
</comment>
<dbReference type="InterPro" id="IPR027417">
    <property type="entry name" value="P-loop_NTPase"/>
</dbReference>
<dbReference type="GO" id="GO:0009360">
    <property type="term" value="C:DNA polymerase III complex"/>
    <property type="evidence" value="ECO:0007669"/>
    <property type="project" value="InterPro"/>
</dbReference>
<dbReference type="PRINTS" id="PR00300">
    <property type="entry name" value="CLPPROTEASEA"/>
</dbReference>
<comment type="caution">
    <text evidence="10">The sequence shown here is derived from an EMBL/GenBank/DDBJ whole genome shotgun (WGS) entry which is preliminary data.</text>
</comment>
<evidence type="ECO:0000256" key="2">
    <source>
        <dbReference type="ARBA" id="ARBA00022723"/>
    </source>
</evidence>
<keyword evidence="2" id="KW-0479">Metal-binding</keyword>
<dbReference type="GO" id="GO:0006261">
    <property type="term" value="P:DNA-templated DNA replication"/>
    <property type="evidence" value="ECO:0007669"/>
    <property type="project" value="TreeGrafter"/>
</dbReference>
<name>A0A554LLU1_9BACT</name>
<organism evidence="10 11">
    <name type="scientific">Candidatus Berkelbacteria bacterium Licking1014_85</name>
    <dbReference type="NCBI Taxonomy" id="2017148"/>
    <lineage>
        <taxon>Bacteria</taxon>
        <taxon>Candidatus Berkelbacteria</taxon>
    </lineage>
</organism>
<dbReference type="AlphaFoldDB" id="A0A554LLU1"/>
<proteinExistence type="inferred from homology"/>
<dbReference type="InterPro" id="IPR050238">
    <property type="entry name" value="DNA_Rep/Repair_Clamp_Loader"/>
</dbReference>
<dbReference type="EC" id="2.7.7.7" evidence="8"/>
<evidence type="ECO:0000259" key="9">
    <source>
        <dbReference type="SMART" id="SM00382"/>
    </source>
</evidence>
<evidence type="ECO:0000256" key="7">
    <source>
        <dbReference type="ARBA" id="ARBA00049244"/>
    </source>
</evidence>
<keyword evidence="8" id="KW-0808">Transferase</keyword>
<dbReference type="InterPro" id="IPR045085">
    <property type="entry name" value="HLD_clamp_pol_III_gamma_tau"/>
</dbReference>
<comment type="subunit">
    <text evidence="8">DNA polymerase III contains a core (composed of alpha, epsilon and theta chains) that associates with a tau subunit. This core dimerizes to form the POLIII' complex. PolIII' associates with the gamma complex (composed of gamma, delta, delta', psi and chi chains) and with the beta chain to form the complete DNA polymerase III complex.</text>
</comment>
<comment type="catalytic activity">
    <reaction evidence="7 8">
        <text>DNA(n) + a 2'-deoxyribonucleoside 5'-triphosphate = DNA(n+1) + diphosphate</text>
        <dbReference type="Rhea" id="RHEA:22508"/>
        <dbReference type="Rhea" id="RHEA-COMP:17339"/>
        <dbReference type="Rhea" id="RHEA-COMP:17340"/>
        <dbReference type="ChEBI" id="CHEBI:33019"/>
        <dbReference type="ChEBI" id="CHEBI:61560"/>
        <dbReference type="ChEBI" id="CHEBI:173112"/>
        <dbReference type="EC" id="2.7.7.7"/>
    </reaction>
</comment>
<dbReference type="PANTHER" id="PTHR11669">
    <property type="entry name" value="REPLICATION FACTOR C / DNA POLYMERASE III GAMMA-TAU SUBUNIT"/>
    <property type="match status" value="1"/>
</dbReference>
<dbReference type="GO" id="GO:0046872">
    <property type="term" value="F:metal ion binding"/>
    <property type="evidence" value="ECO:0007669"/>
    <property type="project" value="UniProtKB-KW"/>
</dbReference>
<evidence type="ECO:0000256" key="1">
    <source>
        <dbReference type="ARBA" id="ARBA00006360"/>
    </source>
</evidence>
<evidence type="ECO:0000256" key="3">
    <source>
        <dbReference type="ARBA" id="ARBA00022741"/>
    </source>
</evidence>
<dbReference type="Pfam" id="PF22608">
    <property type="entry name" value="DNAX_ATPase_lid"/>
    <property type="match status" value="1"/>
</dbReference>
<dbReference type="NCBIfam" id="NF004046">
    <property type="entry name" value="PRK05563.1"/>
    <property type="match status" value="1"/>
</dbReference>
<dbReference type="InterPro" id="IPR003593">
    <property type="entry name" value="AAA+_ATPase"/>
</dbReference>
<dbReference type="Gene3D" id="1.10.8.60">
    <property type="match status" value="1"/>
</dbReference>
<dbReference type="GO" id="GO:0003887">
    <property type="term" value="F:DNA-directed DNA polymerase activity"/>
    <property type="evidence" value="ECO:0007669"/>
    <property type="project" value="UniProtKB-KW"/>
</dbReference>
<keyword evidence="5 8" id="KW-0067">ATP-binding</keyword>
<dbReference type="PANTHER" id="PTHR11669:SF0">
    <property type="entry name" value="PROTEIN STICHEL-LIKE 2"/>
    <property type="match status" value="1"/>
</dbReference>
<dbReference type="FunFam" id="3.40.50.300:FF:000014">
    <property type="entry name" value="DNA polymerase III subunit gamma/tau"/>
    <property type="match status" value="1"/>
</dbReference>
<comment type="similarity">
    <text evidence="1 8">Belongs to the DnaX/STICHEL family.</text>
</comment>
<dbReference type="CDD" id="cd00009">
    <property type="entry name" value="AAA"/>
    <property type="match status" value="1"/>
</dbReference>
<dbReference type="EMBL" id="VMGI01000019">
    <property type="protein sequence ID" value="TSC93609.1"/>
    <property type="molecule type" value="Genomic_DNA"/>
</dbReference>
<keyword evidence="6 8" id="KW-0239">DNA-directed DNA polymerase</keyword>
<evidence type="ECO:0000256" key="8">
    <source>
        <dbReference type="RuleBase" id="RU364063"/>
    </source>
</evidence>